<dbReference type="GO" id="GO:0005886">
    <property type="term" value="C:plasma membrane"/>
    <property type="evidence" value="ECO:0007669"/>
    <property type="project" value="UniProtKB-SubCell"/>
</dbReference>
<feature type="transmembrane region" description="Helical" evidence="6">
    <location>
        <begin position="55"/>
        <end position="76"/>
    </location>
</feature>
<feature type="transmembrane region" description="Helical" evidence="6">
    <location>
        <begin position="591"/>
        <end position="617"/>
    </location>
</feature>
<evidence type="ECO:0000313" key="9">
    <source>
        <dbReference type="Proteomes" id="UP000824140"/>
    </source>
</evidence>
<dbReference type="InterPro" id="IPR052536">
    <property type="entry name" value="ABC-4_Integral_Memb_Prot"/>
</dbReference>
<evidence type="ECO:0000256" key="3">
    <source>
        <dbReference type="ARBA" id="ARBA00022692"/>
    </source>
</evidence>
<feature type="domain" description="ABC3 transporter permease C-terminal" evidence="7">
    <location>
        <begin position="58"/>
        <end position="170"/>
    </location>
</feature>
<evidence type="ECO:0000256" key="2">
    <source>
        <dbReference type="ARBA" id="ARBA00022475"/>
    </source>
</evidence>
<keyword evidence="2 6" id="KW-1003">Cell membrane</keyword>
<comment type="similarity">
    <text evidence="6">Belongs to the ABC-4 integral membrane protein family.</text>
</comment>
<dbReference type="InterPro" id="IPR027022">
    <property type="entry name" value="ABC_permease_BceB-typ"/>
</dbReference>
<sequence length="656" mass="73004">MHSGLYRRLAASTLKKNARTYLPYLLSACGTVAVFYILAYLALHSGSGTTGMVMQLGAIVVGIFALIFLFYTNSFLIKRRKKELGLYGILGMEKRHIFRMMAYETLYCFLISVVSGLAVGLLFSKGVQLLFLRILQMPVQWGFAFSPSAALVTVLLFAGIFFLTLLSNLRQVHISQPIELLRGSQVGEREPRANWPLAILGVVLLAAGYALAQFVNNPIWAFILFFLAVILVILGTYALFTSTSIAALKLLRRNKTYYYQTKHFISVSGMIYRMKQNAAGLASICILSTMVLVMVSTTTSLYAGMNEMFSWYTRDFRVRAYTDSESGGYTPSAPSRLILSQQGYEPLDEQVYSSLSFATVRDGEGGFTFVPQDDANAMEASVDDVMQFTMLTLADYNLLVKNAYELAQGEVLLAAARGTDAFAQPQLRVFGLEFAVAANVAAPDIYAADYMGTDLYYLIVPDAHTFWQIANLEIQFYGNNATYVENVYAFNVDADASVDEQAALRTDLLAQGSVSVTCTALDKQSMQEFYGSFFFLGIFLGLLFLMATAMIIYYKQVSEGYDDRARFELMQKVGMTAEEIRSAVRSQVLTVFFFPLVMAGVHIVFAFKMIAMLMSLLQLTNTTLFAFTTVVCFFAFAAVYALIYAITARSYYRIVS</sequence>
<evidence type="ECO:0000256" key="5">
    <source>
        <dbReference type="ARBA" id="ARBA00023136"/>
    </source>
</evidence>
<organism evidence="8 9">
    <name type="scientific">Candidatus Alectryocaccomicrobium excrementavium</name>
    <dbReference type="NCBI Taxonomy" id="2840668"/>
    <lineage>
        <taxon>Bacteria</taxon>
        <taxon>Bacillati</taxon>
        <taxon>Bacillota</taxon>
        <taxon>Clostridia</taxon>
        <taxon>Candidatus Alectryocaccomicrobium</taxon>
    </lineage>
</organism>
<accession>A0A9D1K652</accession>
<comment type="caution">
    <text evidence="8">The sequence shown here is derived from an EMBL/GenBank/DDBJ whole genome shotgun (WGS) entry which is preliminary data.</text>
</comment>
<dbReference type="AlphaFoldDB" id="A0A9D1K652"/>
<name>A0A9D1K652_9FIRM</name>
<evidence type="ECO:0000313" key="8">
    <source>
        <dbReference type="EMBL" id="HIS92996.1"/>
    </source>
</evidence>
<feature type="transmembrane region" description="Helical" evidence="6">
    <location>
        <begin position="97"/>
        <end position="123"/>
    </location>
</feature>
<keyword evidence="6" id="KW-0813">Transport</keyword>
<feature type="transmembrane region" description="Helical" evidence="6">
    <location>
        <begin position="21"/>
        <end position="43"/>
    </location>
</feature>
<feature type="transmembrane region" description="Helical" evidence="6">
    <location>
        <begin position="193"/>
        <end position="212"/>
    </location>
</feature>
<dbReference type="PANTHER" id="PTHR46795:SF3">
    <property type="entry name" value="ABC TRANSPORTER PERMEASE"/>
    <property type="match status" value="1"/>
</dbReference>
<comment type="subcellular location">
    <subcellularLocation>
        <location evidence="1 6">Cell membrane</location>
        <topology evidence="1 6">Multi-pass membrane protein</topology>
    </subcellularLocation>
</comment>
<dbReference type="Pfam" id="PF02687">
    <property type="entry name" value="FtsX"/>
    <property type="match status" value="1"/>
</dbReference>
<dbReference type="EMBL" id="DVJN01000165">
    <property type="protein sequence ID" value="HIS92996.1"/>
    <property type="molecule type" value="Genomic_DNA"/>
</dbReference>
<reference evidence="8" key="2">
    <citation type="journal article" date="2021" name="PeerJ">
        <title>Extensive microbial diversity within the chicken gut microbiome revealed by metagenomics and culture.</title>
        <authorList>
            <person name="Gilroy R."/>
            <person name="Ravi A."/>
            <person name="Getino M."/>
            <person name="Pursley I."/>
            <person name="Horton D.L."/>
            <person name="Alikhan N.F."/>
            <person name="Baker D."/>
            <person name="Gharbi K."/>
            <person name="Hall N."/>
            <person name="Watson M."/>
            <person name="Adriaenssens E.M."/>
            <person name="Foster-Nyarko E."/>
            <person name="Jarju S."/>
            <person name="Secka A."/>
            <person name="Antonio M."/>
            <person name="Oren A."/>
            <person name="Chaudhuri R.R."/>
            <person name="La Ragione R."/>
            <person name="Hildebrand F."/>
            <person name="Pallen M.J."/>
        </authorList>
    </citation>
    <scope>NUCLEOTIDE SEQUENCE</scope>
    <source>
        <strain evidence="8">13766</strain>
    </source>
</reference>
<evidence type="ECO:0000256" key="4">
    <source>
        <dbReference type="ARBA" id="ARBA00022989"/>
    </source>
</evidence>
<proteinExistence type="inferred from homology"/>
<dbReference type="Proteomes" id="UP000824140">
    <property type="component" value="Unassembled WGS sequence"/>
</dbReference>
<evidence type="ECO:0000256" key="6">
    <source>
        <dbReference type="PIRNR" id="PIRNR018968"/>
    </source>
</evidence>
<gene>
    <name evidence="8" type="ORF">IAA84_08290</name>
</gene>
<feature type="transmembrane region" description="Helical" evidence="6">
    <location>
        <begin position="278"/>
        <end position="303"/>
    </location>
</feature>
<dbReference type="PANTHER" id="PTHR46795">
    <property type="entry name" value="ABC TRANSPORTER PERMEASE-RELATED-RELATED"/>
    <property type="match status" value="1"/>
</dbReference>
<dbReference type="InterPro" id="IPR003838">
    <property type="entry name" value="ABC3_permease_C"/>
</dbReference>
<dbReference type="PIRSF" id="PIRSF018968">
    <property type="entry name" value="ABC_permease_BceB"/>
    <property type="match status" value="1"/>
</dbReference>
<evidence type="ECO:0000259" key="7">
    <source>
        <dbReference type="Pfam" id="PF02687"/>
    </source>
</evidence>
<protein>
    <submittedName>
        <fullName evidence="8">ABC transporter permease</fullName>
    </submittedName>
</protein>
<keyword evidence="5 6" id="KW-0472">Membrane</keyword>
<feature type="transmembrane region" description="Helical" evidence="6">
    <location>
        <begin position="218"/>
        <end position="240"/>
    </location>
</feature>
<dbReference type="GO" id="GO:0055085">
    <property type="term" value="P:transmembrane transport"/>
    <property type="evidence" value="ECO:0007669"/>
    <property type="project" value="UniProtKB-UniRule"/>
</dbReference>
<feature type="transmembrane region" description="Helical" evidence="6">
    <location>
        <begin position="143"/>
        <end position="166"/>
    </location>
</feature>
<reference evidence="8" key="1">
    <citation type="submission" date="2020-10" db="EMBL/GenBank/DDBJ databases">
        <authorList>
            <person name="Gilroy R."/>
        </authorList>
    </citation>
    <scope>NUCLEOTIDE SEQUENCE</scope>
    <source>
        <strain evidence="8">13766</strain>
    </source>
</reference>
<keyword evidence="3 6" id="KW-0812">Transmembrane</keyword>
<feature type="transmembrane region" description="Helical" evidence="6">
    <location>
        <begin position="623"/>
        <end position="646"/>
    </location>
</feature>
<evidence type="ECO:0000256" key="1">
    <source>
        <dbReference type="ARBA" id="ARBA00004651"/>
    </source>
</evidence>
<feature type="transmembrane region" description="Helical" evidence="6">
    <location>
        <begin position="529"/>
        <end position="554"/>
    </location>
</feature>
<keyword evidence="4 6" id="KW-1133">Transmembrane helix</keyword>